<proteinExistence type="predicted"/>
<dbReference type="AlphaFoldDB" id="A0A3N1PGY6"/>
<keyword evidence="1" id="KW-0732">Signal</keyword>
<dbReference type="PROSITE" id="PS51257">
    <property type="entry name" value="PROKAR_LIPOPROTEIN"/>
    <property type="match status" value="1"/>
</dbReference>
<sequence>MKRTLLLLLLLLSACTPAPPGQEALKEALRAHLGALGPDAFLEIENVTLLDSKRLDDNHIQVALAYQVRFTENFPDAARALATGQPDMFARFGSSLGAMALKMEFGVFRKGDLLERQDSLQLVRNDKGQWLLASPA</sequence>
<accession>A0A3N1PGY6</accession>
<protein>
    <recommendedName>
        <fullName evidence="4">Lipoprotein</fullName>
    </recommendedName>
</protein>
<organism evidence="2 3">
    <name type="scientific">Gallaecimonas pentaromativorans</name>
    <dbReference type="NCBI Taxonomy" id="584787"/>
    <lineage>
        <taxon>Bacteria</taxon>
        <taxon>Pseudomonadati</taxon>
        <taxon>Pseudomonadota</taxon>
        <taxon>Gammaproteobacteria</taxon>
        <taxon>Enterobacterales</taxon>
        <taxon>Gallaecimonadaceae</taxon>
        <taxon>Gallaecimonas</taxon>
    </lineage>
</organism>
<reference evidence="2 3" key="1">
    <citation type="submission" date="2018-11" db="EMBL/GenBank/DDBJ databases">
        <title>Genomic Encyclopedia of Type Strains, Phase IV (KMG-IV): sequencing the most valuable type-strain genomes for metagenomic binning, comparative biology and taxonomic classification.</title>
        <authorList>
            <person name="Goeker M."/>
        </authorList>
    </citation>
    <scope>NUCLEOTIDE SEQUENCE [LARGE SCALE GENOMIC DNA]</scope>
    <source>
        <strain evidence="2 3">DSM 21945</strain>
    </source>
</reference>
<dbReference type="RefSeq" id="WP_123420496.1">
    <property type="nucleotide sequence ID" value="NZ_RJUL01000001.1"/>
</dbReference>
<feature type="signal peptide" evidence="1">
    <location>
        <begin position="1"/>
        <end position="18"/>
    </location>
</feature>
<evidence type="ECO:0000313" key="3">
    <source>
        <dbReference type="Proteomes" id="UP000268033"/>
    </source>
</evidence>
<feature type="chain" id="PRO_5018006769" description="Lipoprotein" evidence="1">
    <location>
        <begin position="19"/>
        <end position="136"/>
    </location>
</feature>
<dbReference type="Proteomes" id="UP000268033">
    <property type="component" value="Unassembled WGS sequence"/>
</dbReference>
<evidence type="ECO:0000313" key="2">
    <source>
        <dbReference type="EMBL" id="ROQ30722.1"/>
    </source>
</evidence>
<name>A0A3N1PGY6_9GAMM</name>
<evidence type="ECO:0000256" key="1">
    <source>
        <dbReference type="SAM" id="SignalP"/>
    </source>
</evidence>
<gene>
    <name evidence="2" type="ORF">EDC28_101414</name>
</gene>
<evidence type="ECO:0008006" key="4">
    <source>
        <dbReference type="Google" id="ProtNLM"/>
    </source>
</evidence>
<comment type="caution">
    <text evidence="2">The sequence shown here is derived from an EMBL/GenBank/DDBJ whole genome shotgun (WGS) entry which is preliminary data.</text>
</comment>
<dbReference type="EMBL" id="RJUL01000001">
    <property type="protein sequence ID" value="ROQ30722.1"/>
    <property type="molecule type" value="Genomic_DNA"/>
</dbReference>
<keyword evidence="3" id="KW-1185">Reference proteome</keyword>